<reference evidence="3 4" key="1">
    <citation type="submission" date="2014-06" db="EMBL/GenBank/DDBJ databases">
        <title>Evolutionary Origins and Diversification of the Mycorrhizal Mutualists.</title>
        <authorList>
            <consortium name="DOE Joint Genome Institute"/>
            <consortium name="Mycorrhizal Genomics Consortium"/>
            <person name="Kohler A."/>
            <person name="Kuo A."/>
            <person name="Nagy L.G."/>
            <person name="Floudas D."/>
            <person name="Copeland A."/>
            <person name="Barry K.W."/>
            <person name="Cichocki N."/>
            <person name="Veneault-Fourrey C."/>
            <person name="LaButti K."/>
            <person name="Lindquist E.A."/>
            <person name="Lipzen A."/>
            <person name="Lundell T."/>
            <person name="Morin E."/>
            <person name="Murat C."/>
            <person name="Riley R."/>
            <person name="Ohm R."/>
            <person name="Sun H."/>
            <person name="Tunlid A."/>
            <person name="Henrissat B."/>
            <person name="Grigoriev I.V."/>
            <person name="Hibbett D.S."/>
            <person name="Martin F."/>
        </authorList>
    </citation>
    <scope>NUCLEOTIDE SEQUENCE [LARGE SCALE GENOMIC DNA]</scope>
    <source>
        <strain evidence="3 4">SS14</strain>
    </source>
</reference>
<keyword evidence="4" id="KW-1185">Reference proteome</keyword>
<dbReference type="EMBL" id="KN837186">
    <property type="protein sequence ID" value="KIJ35645.1"/>
    <property type="molecule type" value="Genomic_DNA"/>
</dbReference>
<dbReference type="PROSITE" id="PS50231">
    <property type="entry name" value="RICIN_B_LECTIN"/>
    <property type="match status" value="1"/>
</dbReference>
<name>A0A0C9VDG6_SPHS4</name>
<dbReference type="Pfam" id="PF18021">
    <property type="entry name" value="Agglutinin_C"/>
    <property type="match status" value="1"/>
</dbReference>
<dbReference type="HOGENOM" id="CLU_043578_1_0_1"/>
<feature type="domain" description="Ricin B lectin" evidence="1">
    <location>
        <begin position="5"/>
        <end position="81"/>
    </location>
</feature>
<dbReference type="Pfam" id="PF14200">
    <property type="entry name" value="RicinB_lectin_2"/>
    <property type="match status" value="1"/>
</dbReference>
<dbReference type="Gene3D" id="3.30.460.70">
    <property type="match status" value="1"/>
</dbReference>
<organism evidence="3 4">
    <name type="scientific">Sphaerobolus stellatus (strain SS14)</name>
    <dbReference type="NCBI Taxonomy" id="990650"/>
    <lineage>
        <taxon>Eukaryota</taxon>
        <taxon>Fungi</taxon>
        <taxon>Dikarya</taxon>
        <taxon>Basidiomycota</taxon>
        <taxon>Agaricomycotina</taxon>
        <taxon>Agaricomycetes</taxon>
        <taxon>Phallomycetidae</taxon>
        <taxon>Geastrales</taxon>
        <taxon>Sphaerobolaceae</taxon>
        <taxon>Sphaerobolus</taxon>
    </lineage>
</organism>
<dbReference type="InterPro" id="IPR035992">
    <property type="entry name" value="Ricin_B-like_lectins"/>
</dbReference>
<protein>
    <submittedName>
        <fullName evidence="3">Carbohydrate-binding module family 13 protein</fullName>
    </submittedName>
</protein>
<dbReference type="InterPro" id="IPR040600">
    <property type="entry name" value="Agglutinin_C"/>
</dbReference>
<gene>
    <name evidence="3" type="ORF">M422DRAFT_262044</name>
</gene>
<evidence type="ECO:0000259" key="1">
    <source>
        <dbReference type="Pfam" id="PF14200"/>
    </source>
</evidence>
<feature type="domain" description="Agglutinin C-terminal" evidence="2">
    <location>
        <begin position="182"/>
        <end position="276"/>
    </location>
</feature>
<dbReference type="OrthoDB" id="3249735at2759"/>
<dbReference type="SUPFAM" id="SSF54001">
    <property type="entry name" value="Cysteine proteinases"/>
    <property type="match status" value="1"/>
</dbReference>
<dbReference type="AlphaFoldDB" id="A0A0C9VDG6"/>
<dbReference type="Proteomes" id="UP000054279">
    <property type="component" value="Unassembled WGS sequence"/>
</dbReference>
<accession>A0A0C9VDG6</accession>
<dbReference type="Gene3D" id="2.80.10.50">
    <property type="match status" value="1"/>
</dbReference>
<dbReference type="InterPro" id="IPR000772">
    <property type="entry name" value="Ricin_B_lectin"/>
</dbReference>
<sequence length="291" mass="32252">MSLGRGIYKISSRYYSVRIALQGGSNVDSTSVVAWGTSDERDEQLWLIEPVSGEADTYTVRNLCGGSYMDLSAAADGTSITGFHSTGSNSQKWVIRKESTNGQSWKIQNKATQTFADLSWGGTSNGTVICGWQGAWSDTNGQSHQQWMFDIQSRTASEVHASINSSSYISRDFESYLSDGLYLILPRQKIQSIWQNSGLGNLAWRNDIFDCDDFATVFKGEIAKWGNQTFKADVSSFAMLCGMMFGRQATGAHAYNWFVDSTDKSKIVFFEPQNGTYADNAWGYAGYFGLF</sequence>
<evidence type="ECO:0000259" key="2">
    <source>
        <dbReference type="Pfam" id="PF18021"/>
    </source>
</evidence>
<dbReference type="InterPro" id="IPR038765">
    <property type="entry name" value="Papain-like_cys_pep_sf"/>
</dbReference>
<proteinExistence type="predicted"/>
<evidence type="ECO:0000313" key="4">
    <source>
        <dbReference type="Proteomes" id="UP000054279"/>
    </source>
</evidence>
<evidence type="ECO:0000313" key="3">
    <source>
        <dbReference type="EMBL" id="KIJ35645.1"/>
    </source>
</evidence>
<dbReference type="SUPFAM" id="SSF50370">
    <property type="entry name" value="Ricin B-like lectins"/>
    <property type="match status" value="1"/>
</dbReference>